<dbReference type="PANTHER" id="PTHR31672">
    <property type="entry name" value="BNACNNG10540D PROTEIN"/>
    <property type="match status" value="1"/>
</dbReference>
<reference evidence="2" key="1">
    <citation type="submission" date="2022-08" db="EMBL/GenBank/DDBJ databases">
        <authorList>
            <person name="Gutierrez-Valencia J."/>
        </authorList>
    </citation>
    <scope>NUCLEOTIDE SEQUENCE</scope>
</reference>
<accession>A0AAV0Q5M3</accession>
<dbReference type="Pfam" id="PF07734">
    <property type="entry name" value="FBA_1"/>
    <property type="match status" value="1"/>
</dbReference>
<dbReference type="PANTHER" id="PTHR31672:SF13">
    <property type="entry name" value="F-BOX PROTEIN CPR30-LIKE"/>
    <property type="match status" value="1"/>
</dbReference>
<dbReference type="Proteomes" id="UP001154282">
    <property type="component" value="Unassembled WGS sequence"/>
</dbReference>
<gene>
    <name evidence="2" type="ORF">LITE_LOCUS41853</name>
</gene>
<keyword evidence="3" id="KW-1185">Reference proteome</keyword>
<dbReference type="EMBL" id="CAMGYJ010000009">
    <property type="protein sequence ID" value="CAI0540805.1"/>
    <property type="molecule type" value="Genomic_DNA"/>
</dbReference>
<sequence>MPGDDSSSGTFSDQLTEDILTNILLRLPNGSCIARFRCVSRSWRNLLSDPQFILSILRFPKHGGGGGDVTNRSSSPLQILITGDLRRHLYSLHSYDTLRPVSAGGGDLPSLRQPAAFSLIVAGSCDGIFCIVDMNPTGGAPSVTLWNPATSEVKSLPDSAGPPRRSLFDHEQVTGFGFDPRTNDYKVVRVMFFHEMYDDCNDYDLTWEERNTRVTYAEVYSLRNNSWKRLNFHEGDRIRQLGNFVSNVYPQQRGDDDSRDHRHRCHWFYACFEDCFTLSFDMTEEVLDYTSLALPRAFHGDSLIALMGCCMLKDSTLVAMFYDGDRNPSMWSLLKHGVADSWTRLYDFRPPVWQMDFLMAWKEEGLCICSRESRRGSMSLDPGEVVEETDGVYVFSPATGEYIGERIETLARTRRFRAHVFTPTQVSLSDLV</sequence>
<dbReference type="AlphaFoldDB" id="A0AAV0Q5M3"/>
<feature type="domain" description="F-box" evidence="1">
    <location>
        <begin position="15"/>
        <end position="56"/>
    </location>
</feature>
<evidence type="ECO:0000313" key="3">
    <source>
        <dbReference type="Proteomes" id="UP001154282"/>
    </source>
</evidence>
<dbReference type="InterPro" id="IPR036047">
    <property type="entry name" value="F-box-like_dom_sf"/>
</dbReference>
<dbReference type="InterPro" id="IPR006527">
    <property type="entry name" value="F-box-assoc_dom_typ1"/>
</dbReference>
<dbReference type="InterPro" id="IPR001810">
    <property type="entry name" value="F-box_dom"/>
</dbReference>
<proteinExistence type="predicted"/>
<dbReference type="InterPro" id="IPR017451">
    <property type="entry name" value="F-box-assoc_interact_dom"/>
</dbReference>
<organism evidence="2 3">
    <name type="scientific">Linum tenue</name>
    <dbReference type="NCBI Taxonomy" id="586396"/>
    <lineage>
        <taxon>Eukaryota</taxon>
        <taxon>Viridiplantae</taxon>
        <taxon>Streptophyta</taxon>
        <taxon>Embryophyta</taxon>
        <taxon>Tracheophyta</taxon>
        <taxon>Spermatophyta</taxon>
        <taxon>Magnoliopsida</taxon>
        <taxon>eudicotyledons</taxon>
        <taxon>Gunneridae</taxon>
        <taxon>Pentapetalae</taxon>
        <taxon>rosids</taxon>
        <taxon>fabids</taxon>
        <taxon>Malpighiales</taxon>
        <taxon>Linaceae</taxon>
        <taxon>Linum</taxon>
    </lineage>
</organism>
<dbReference type="Pfam" id="PF00646">
    <property type="entry name" value="F-box"/>
    <property type="match status" value="1"/>
</dbReference>
<comment type="caution">
    <text evidence="2">The sequence shown here is derived from an EMBL/GenBank/DDBJ whole genome shotgun (WGS) entry which is preliminary data.</text>
</comment>
<dbReference type="InterPro" id="IPR050796">
    <property type="entry name" value="SCF_F-box_component"/>
</dbReference>
<dbReference type="SUPFAM" id="SSF81383">
    <property type="entry name" value="F-box domain"/>
    <property type="match status" value="1"/>
</dbReference>
<evidence type="ECO:0000313" key="2">
    <source>
        <dbReference type="EMBL" id="CAI0540805.1"/>
    </source>
</evidence>
<dbReference type="Gene3D" id="1.20.1280.50">
    <property type="match status" value="1"/>
</dbReference>
<evidence type="ECO:0000259" key="1">
    <source>
        <dbReference type="SMART" id="SM00256"/>
    </source>
</evidence>
<dbReference type="NCBIfam" id="TIGR01640">
    <property type="entry name" value="F_box_assoc_1"/>
    <property type="match status" value="1"/>
</dbReference>
<dbReference type="SMART" id="SM00256">
    <property type="entry name" value="FBOX"/>
    <property type="match status" value="1"/>
</dbReference>
<protein>
    <recommendedName>
        <fullName evidence="1">F-box domain-containing protein</fullName>
    </recommendedName>
</protein>
<name>A0AAV0Q5M3_9ROSI</name>